<accession>A0AAD7AD21</accession>
<dbReference type="Pfam" id="PF00069">
    <property type="entry name" value="Pkinase"/>
    <property type="match status" value="1"/>
</dbReference>
<feature type="cross-link" description="Glycyl lysine isopeptide (Lys-Gly) (interchain with G-Cter in SUMO2)" evidence="9">
    <location>
        <position position="290"/>
    </location>
</feature>
<dbReference type="SMART" id="SM00220">
    <property type="entry name" value="S_TKc"/>
    <property type="match status" value="1"/>
</dbReference>
<evidence type="ECO:0000256" key="4">
    <source>
        <dbReference type="ARBA" id="ARBA00022741"/>
    </source>
</evidence>
<dbReference type="GO" id="GO:0005524">
    <property type="term" value="F:ATP binding"/>
    <property type="evidence" value="ECO:0007669"/>
    <property type="project" value="UniProtKB-UniRule"/>
</dbReference>
<dbReference type="CDD" id="cd05117">
    <property type="entry name" value="STKc_CAMK"/>
    <property type="match status" value="1"/>
</dbReference>
<dbReference type="Pfam" id="PF00498">
    <property type="entry name" value="FHA"/>
    <property type="match status" value="1"/>
</dbReference>
<evidence type="ECO:0000256" key="7">
    <source>
        <dbReference type="PIRSR" id="PIRSR630616-1"/>
    </source>
</evidence>
<feature type="compositionally biased region" description="Low complexity" evidence="11">
    <location>
        <begin position="681"/>
        <end position="693"/>
    </location>
</feature>
<keyword evidence="3" id="KW-0808">Transferase</keyword>
<evidence type="ECO:0000256" key="3">
    <source>
        <dbReference type="ARBA" id="ARBA00022679"/>
    </source>
</evidence>
<evidence type="ECO:0000256" key="1">
    <source>
        <dbReference type="ARBA" id="ARBA00005575"/>
    </source>
</evidence>
<evidence type="ECO:0000256" key="8">
    <source>
        <dbReference type="PIRSR" id="PIRSR630616-2"/>
    </source>
</evidence>
<keyword evidence="6 8" id="KW-0067">ATP-binding</keyword>
<dbReference type="PROSITE" id="PS50006">
    <property type="entry name" value="FHA_DOMAIN"/>
    <property type="match status" value="1"/>
</dbReference>
<feature type="binding site" evidence="8">
    <location>
        <position position="308"/>
    </location>
    <ligand>
        <name>ATP</name>
        <dbReference type="ChEBI" id="CHEBI:30616"/>
    </ligand>
</feature>
<sequence length="726" mass="79245">MQEEDVAFDDMEQTQEDPVIQTQPDSQSTVEDESELWGRLTPCLSQTIAPVTLFKTKPEVTFGRNSDNEVIFPGFKISNFHAIIVWNGLENAASVITILDKSSNGTFINGEKIGKGQQRLLKDGNEVSFGVCVRSTENNGLYDYRFIFRDLVSSVEKRALFNSYDLSIELGKGSFATVYKALHRASGEWVAVKVIHETKRAGPTAAQASSREINVMEHLRHPNICQLREVFWNANGSIDLVLELIKGGDLLDYILRNEGLSEDVTKHIVYQLCQALAYIHEKGITHRDLKPENVLLTLDDPPIVKVADFGLAKIVDSMTMLKTMCGTPSYLAPEVVTQQNSSGYDSLVDSWSVGVIMFSMLSNTTPFIESSVEDLRTRIAERIIEWTQLERLRLSEDALDFLRRLLEYDPRYRMKLSEALEHPWLKDYVFAHPIEYPSRGASSANSTSSLSQDVSMRTADQLSFTGEAEAVSQGFEHLKLNGSTPGVPAVANGNADAVAQEEEEGEGRLTPSSTPPGLTLHKKGGLQRRADVLQQAAEAGQVPIEPSWEMVTFAQSQGQSQESDDLYRPASQPEASNANANTNAHASGSSTNGSGNVTPTPTKNANGKGVNKRVHSELTPLPEEMDGQARSEASSPLSSPDDSPRALVSGPLRKKGRSAEDAPGVGTPSKAPATRAKRGTAGKAGTSTTTTTTRKVKAKVDSGSEDQAQPTSMGTRRSTRTKIGKR</sequence>
<dbReference type="SUPFAM" id="SSF49879">
    <property type="entry name" value="SMAD/FHA domain"/>
    <property type="match status" value="1"/>
</dbReference>
<feature type="compositionally biased region" description="Acidic residues" evidence="11">
    <location>
        <begin position="1"/>
        <end position="15"/>
    </location>
</feature>
<evidence type="ECO:0000256" key="11">
    <source>
        <dbReference type="SAM" id="MobiDB-lite"/>
    </source>
</evidence>
<reference evidence="14" key="1">
    <citation type="submission" date="2023-03" db="EMBL/GenBank/DDBJ databases">
        <title>Massive genome expansion in bonnet fungi (Mycena s.s.) driven by repeated elements and novel gene families across ecological guilds.</title>
        <authorList>
            <consortium name="Lawrence Berkeley National Laboratory"/>
            <person name="Harder C.B."/>
            <person name="Miyauchi S."/>
            <person name="Viragh M."/>
            <person name="Kuo A."/>
            <person name="Thoen E."/>
            <person name="Andreopoulos B."/>
            <person name="Lu D."/>
            <person name="Skrede I."/>
            <person name="Drula E."/>
            <person name="Henrissat B."/>
            <person name="Morin E."/>
            <person name="Kohler A."/>
            <person name="Barry K."/>
            <person name="LaButti K."/>
            <person name="Morin E."/>
            <person name="Salamov A."/>
            <person name="Lipzen A."/>
            <person name="Mereny Z."/>
            <person name="Hegedus B."/>
            <person name="Baldrian P."/>
            <person name="Stursova M."/>
            <person name="Weitz H."/>
            <person name="Taylor A."/>
            <person name="Grigoriev I.V."/>
            <person name="Nagy L.G."/>
            <person name="Martin F."/>
            <person name="Kauserud H."/>
        </authorList>
    </citation>
    <scope>NUCLEOTIDE SEQUENCE</scope>
    <source>
        <strain evidence="14">CBHHK002</strain>
    </source>
</reference>
<feature type="region of interest" description="Disordered" evidence="11">
    <location>
        <begin position="554"/>
        <end position="726"/>
    </location>
</feature>
<feature type="compositionally biased region" description="Basic residues" evidence="11">
    <location>
        <begin position="717"/>
        <end position="726"/>
    </location>
</feature>
<dbReference type="InterPro" id="IPR000253">
    <property type="entry name" value="FHA_dom"/>
</dbReference>
<evidence type="ECO:0000256" key="5">
    <source>
        <dbReference type="ARBA" id="ARBA00022777"/>
    </source>
</evidence>
<feature type="region of interest" description="Disordered" evidence="11">
    <location>
        <begin position="482"/>
        <end position="525"/>
    </location>
</feature>
<evidence type="ECO:0000256" key="6">
    <source>
        <dbReference type="ARBA" id="ARBA00022840"/>
    </source>
</evidence>
<evidence type="ECO:0000259" key="12">
    <source>
        <dbReference type="PROSITE" id="PS50006"/>
    </source>
</evidence>
<keyword evidence="5 14" id="KW-0418">Kinase</keyword>
<dbReference type="PANTHER" id="PTHR24350">
    <property type="entry name" value="SERINE/THREONINE-PROTEIN KINASE IAL-RELATED"/>
    <property type="match status" value="1"/>
</dbReference>
<evidence type="ECO:0000313" key="14">
    <source>
        <dbReference type="EMBL" id="KAJ7354594.1"/>
    </source>
</evidence>
<gene>
    <name evidence="14" type="ORF">DFH08DRAFT_47727</name>
</gene>
<feature type="compositionally biased region" description="Polar residues" evidence="11">
    <location>
        <begin position="705"/>
        <end position="716"/>
    </location>
</feature>
<evidence type="ECO:0000313" key="15">
    <source>
        <dbReference type="Proteomes" id="UP001218218"/>
    </source>
</evidence>
<evidence type="ECO:0000256" key="9">
    <source>
        <dbReference type="PIRSR" id="PIRSR630616-3"/>
    </source>
</evidence>
<dbReference type="PROSITE" id="PS50011">
    <property type="entry name" value="PROTEIN_KINASE_DOM"/>
    <property type="match status" value="1"/>
</dbReference>
<dbReference type="InterPro" id="IPR017441">
    <property type="entry name" value="Protein_kinase_ATP_BS"/>
</dbReference>
<evidence type="ECO:0000259" key="13">
    <source>
        <dbReference type="PROSITE" id="PS50011"/>
    </source>
</evidence>
<dbReference type="InterPro" id="IPR008271">
    <property type="entry name" value="Ser/Thr_kinase_AS"/>
</dbReference>
<dbReference type="FunFam" id="1.10.510.10:FF:000571">
    <property type="entry name" value="Maternal embryonic leucine zipper kinase"/>
    <property type="match status" value="1"/>
</dbReference>
<feature type="compositionally biased region" description="Polar residues" evidence="11">
    <location>
        <begin position="20"/>
        <end position="29"/>
    </location>
</feature>
<feature type="active site" description="Proton acceptor" evidence="7">
    <location>
        <position position="288"/>
    </location>
</feature>
<keyword evidence="15" id="KW-1185">Reference proteome</keyword>
<feature type="domain" description="Protein kinase" evidence="13">
    <location>
        <begin position="164"/>
        <end position="425"/>
    </location>
</feature>
<dbReference type="SUPFAM" id="SSF56112">
    <property type="entry name" value="Protein kinase-like (PK-like)"/>
    <property type="match status" value="1"/>
</dbReference>
<dbReference type="Gene3D" id="1.10.510.10">
    <property type="entry name" value="Transferase(Phosphotransferase) domain 1"/>
    <property type="match status" value="1"/>
</dbReference>
<keyword evidence="2" id="KW-0723">Serine/threonine-protein kinase</keyword>
<keyword evidence="4 8" id="KW-0547">Nucleotide-binding</keyword>
<evidence type="ECO:0000256" key="2">
    <source>
        <dbReference type="ARBA" id="ARBA00022527"/>
    </source>
</evidence>
<feature type="binding site" evidence="8 10">
    <location>
        <position position="193"/>
    </location>
    <ligand>
        <name>ATP</name>
        <dbReference type="ChEBI" id="CHEBI:30616"/>
    </ligand>
</feature>
<dbReference type="FunFam" id="3.30.200.20:FF:000042">
    <property type="entry name" value="Aurora kinase A"/>
    <property type="match status" value="1"/>
</dbReference>
<proteinExistence type="inferred from homology"/>
<dbReference type="InterPro" id="IPR030616">
    <property type="entry name" value="Aur-like"/>
</dbReference>
<feature type="region of interest" description="Disordered" evidence="11">
    <location>
        <begin position="1"/>
        <end position="30"/>
    </location>
</feature>
<dbReference type="EMBL" id="JARIHO010000010">
    <property type="protein sequence ID" value="KAJ7354594.1"/>
    <property type="molecule type" value="Genomic_DNA"/>
</dbReference>
<dbReference type="GO" id="GO:0004674">
    <property type="term" value="F:protein serine/threonine kinase activity"/>
    <property type="evidence" value="ECO:0007669"/>
    <property type="project" value="UniProtKB-KW"/>
</dbReference>
<dbReference type="PROSITE" id="PS00108">
    <property type="entry name" value="PROTEIN_KINASE_ST"/>
    <property type="match status" value="1"/>
</dbReference>
<feature type="compositionally biased region" description="Low complexity" evidence="11">
    <location>
        <begin position="575"/>
        <end position="596"/>
    </location>
</feature>
<name>A0AAD7AD21_9AGAR</name>
<dbReference type="InterPro" id="IPR000719">
    <property type="entry name" value="Prot_kinase_dom"/>
</dbReference>
<dbReference type="AlphaFoldDB" id="A0AAD7AD21"/>
<dbReference type="InterPro" id="IPR011009">
    <property type="entry name" value="Kinase-like_dom_sf"/>
</dbReference>
<feature type="domain" description="FHA" evidence="12">
    <location>
        <begin position="60"/>
        <end position="113"/>
    </location>
</feature>
<protein>
    <submittedName>
        <fullName evidence="14">Kinase-like domain-containing protein</fullName>
    </submittedName>
</protein>
<comment type="caution">
    <text evidence="14">The sequence shown here is derived from an EMBL/GenBank/DDBJ whole genome shotgun (WGS) entry which is preliminary data.</text>
</comment>
<feature type="compositionally biased region" description="Low complexity" evidence="11">
    <location>
        <begin position="630"/>
        <end position="647"/>
    </location>
</feature>
<dbReference type="PROSITE" id="PS00107">
    <property type="entry name" value="PROTEIN_KINASE_ATP"/>
    <property type="match status" value="1"/>
</dbReference>
<dbReference type="InterPro" id="IPR008984">
    <property type="entry name" value="SMAD_FHA_dom_sf"/>
</dbReference>
<evidence type="ECO:0000256" key="10">
    <source>
        <dbReference type="PROSITE-ProRule" id="PRU10141"/>
    </source>
</evidence>
<organism evidence="14 15">
    <name type="scientific">Mycena albidolilacea</name>
    <dbReference type="NCBI Taxonomy" id="1033008"/>
    <lineage>
        <taxon>Eukaryota</taxon>
        <taxon>Fungi</taxon>
        <taxon>Dikarya</taxon>
        <taxon>Basidiomycota</taxon>
        <taxon>Agaricomycotina</taxon>
        <taxon>Agaricomycetes</taxon>
        <taxon>Agaricomycetidae</taxon>
        <taxon>Agaricales</taxon>
        <taxon>Marasmiineae</taxon>
        <taxon>Mycenaceae</taxon>
        <taxon>Mycena</taxon>
    </lineage>
</organism>
<comment type="similarity">
    <text evidence="1">Belongs to the protein kinase superfamily. CAMK Ser/Thr protein kinase family. CHEK2 subfamily.</text>
</comment>
<dbReference type="Gene3D" id="2.60.200.20">
    <property type="match status" value="1"/>
</dbReference>
<dbReference type="SMART" id="SM00240">
    <property type="entry name" value="FHA"/>
    <property type="match status" value="1"/>
</dbReference>
<dbReference type="Proteomes" id="UP001218218">
    <property type="component" value="Unassembled WGS sequence"/>
</dbReference>
<feature type="binding site" evidence="8">
    <location>
        <begin position="292"/>
        <end position="293"/>
    </location>
    <ligand>
        <name>ATP</name>
        <dbReference type="ChEBI" id="CHEBI:30616"/>
    </ligand>
</feature>